<gene>
    <name evidence="1" type="ORF">SAMN06295970_11235</name>
</gene>
<protein>
    <recommendedName>
        <fullName evidence="3">GIY-YIG nuclease family protein</fullName>
    </recommendedName>
</protein>
<proteinExistence type="predicted"/>
<reference evidence="1 2" key="1">
    <citation type="submission" date="2017-05" db="EMBL/GenBank/DDBJ databases">
        <authorList>
            <person name="Varghese N."/>
            <person name="Submissions S."/>
        </authorList>
    </citation>
    <scope>NUCLEOTIDE SEQUENCE [LARGE SCALE GENOMIC DNA]</scope>
    <source>
        <strain evidence="1 2">DSM 26001</strain>
    </source>
</reference>
<organism evidence="1 2">
    <name type="scientific">Noviherbaspirillum suwonense</name>
    <dbReference type="NCBI Taxonomy" id="1224511"/>
    <lineage>
        <taxon>Bacteria</taxon>
        <taxon>Pseudomonadati</taxon>
        <taxon>Pseudomonadota</taxon>
        <taxon>Betaproteobacteria</taxon>
        <taxon>Burkholderiales</taxon>
        <taxon>Oxalobacteraceae</taxon>
        <taxon>Noviherbaspirillum</taxon>
    </lineage>
</organism>
<dbReference type="InterPro" id="IPR035901">
    <property type="entry name" value="GIY-YIG_endonuc_sf"/>
</dbReference>
<keyword evidence="2" id="KW-1185">Reference proteome</keyword>
<evidence type="ECO:0008006" key="3">
    <source>
        <dbReference type="Google" id="ProtNLM"/>
    </source>
</evidence>
<sequence length="121" mass="13862">MTYKPDQVAPATRRQVARQARDAFPRMGIYTIRDNETGAVLVGASRNVDGALNRTQFELRMRSHTNKTLQAAWDRGGPERFTFEIVALIKENDDPGFDCLMELRLLEQLYREQFERTALAG</sequence>
<accession>A0ABY1QBJ5</accession>
<dbReference type="Proteomes" id="UP001158049">
    <property type="component" value="Unassembled WGS sequence"/>
</dbReference>
<comment type="caution">
    <text evidence="1">The sequence shown here is derived from an EMBL/GenBank/DDBJ whole genome shotgun (WGS) entry which is preliminary data.</text>
</comment>
<name>A0ABY1QBJ5_9BURK</name>
<dbReference type="RefSeq" id="WP_283443237.1">
    <property type="nucleotide sequence ID" value="NZ_FXUL01000012.1"/>
</dbReference>
<dbReference type="Gene3D" id="3.40.1440.10">
    <property type="entry name" value="GIY-YIG endonuclease"/>
    <property type="match status" value="1"/>
</dbReference>
<evidence type="ECO:0000313" key="1">
    <source>
        <dbReference type="EMBL" id="SMP66708.1"/>
    </source>
</evidence>
<evidence type="ECO:0000313" key="2">
    <source>
        <dbReference type="Proteomes" id="UP001158049"/>
    </source>
</evidence>
<dbReference type="CDD" id="cd10451">
    <property type="entry name" value="GIY-YIG_LuxR_like"/>
    <property type="match status" value="1"/>
</dbReference>
<dbReference type="EMBL" id="FXUL01000012">
    <property type="protein sequence ID" value="SMP66708.1"/>
    <property type="molecule type" value="Genomic_DNA"/>
</dbReference>